<dbReference type="RefSeq" id="WP_100421904.1">
    <property type="nucleotide sequence ID" value="NZ_BOOX01000003.1"/>
</dbReference>
<dbReference type="InterPro" id="IPR007630">
    <property type="entry name" value="RNA_pol_sigma70_r4"/>
</dbReference>
<accession>A0A2M9D012</accession>
<dbReference type="CDD" id="cd06171">
    <property type="entry name" value="Sigma70_r4"/>
    <property type="match status" value="1"/>
</dbReference>
<evidence type="ECO:0000256" key="4">
    <source>
        <dbReference type="ARBA" id="ARBA00023125"/>
    </source>
</evidence>
<dbReference type="SUPFAM" id="SSF88659">
    <property type="entry name" value="Sigma3 and sigma4 domains of RNA polymerase sigma factors"/>
    <property type="match status" value="1"/>
</dbReference>
<dbReference type="GO" id="GO:0006352">
    <property type="term" value="P:DNA-templated transcription initiation"/>
    <property type="evidence" value="ECO:0007669"/>
    <property type="project" value="InterPro"/>
</dbReference>
<dbReference type="NCBIfam" id="TIGR02937">
    <property type="entry name" value="sigma70-ECF"/>
    <property type="match status" value="1"/>
</dbReference>
<proteinExistence type="inferred from homology"/>
<dbReference type="Gene3D" id="1.10.1740.10">
    <property type="match status" value="1"/>
</dbReference>
<dbReference type="InterPro" id="IPR039425">
    <property type="entry name" value="RNA_pol_sigma-70-like"/>
</dbReference>
<dbReference type="GO" id="GO:0016987">
    <property type="term" value="F:sigma factor activity"/>
    <property type="evidence" value="ECO:0007669"/>
    <property type="project" value="UniProtKB-KW"/>
</dbReference>
<dbReference type="Proteomes" id="UP000231693">
    <property type="component" value="Unassembled WGS sequence"/>
</dbReference>
<sequence>MTRHDDRLSALVAGRGDALVRYAFLLCGDRGTAEDLVQDALVRAFSRLRPPPEPPRSPDELTLHGPDGRTTIEHLEAYVRATILRGYLDSYRRRQRWTVRLPLVAGPDRHEGPEAAVADRTDLEAGLARLSPRQRACVVLRFHEDMTVPQVAHELGIAEGTVKRHLHDAMNALKTTIGTPTGKVTR</sequence>
<keyword evidence="3" id="KW-0731">Sigma factor</keyword>
<dbReference type="AlphaFoldDB" id="A0A2M9D012"/>
<dbReference type="InterPro" id="IPR013324">
    <property type="entry name" value="RNA_pol_sigma_r3/r4-like"/>
</dbReference>
<keyword evidence="9" id="KW-1185">Reference proteome</keyword>
<feature type="region of interest" description="Disordered" evidence="6">
    <location>
        <begin position="47"/>
        <end position="66"/>
    </location>
</feature>
<comment type="similarity">
    <text evidence="1">Belongs to the sigma-70 factor family. ECF subfamily.</text>
</comment>
<keyword evidence="5" id="KW-0804">Transcription</keyword>
<dbReference type="GO" id="GO:0003677">
    <property type="term" value="F:DNA binding"/>
    <property type="evidence" value="ECO:0007669"/>
    <property type="project" value="UniProtKB-KW"/>
</dbReference>
<dbReference type="PANTHER" id="PTHR43133:SF8">
    <property type="entry name" value="RNA POLYMERASE SIGMA FACTOR HI_1459-RELATED"/>
    <property type="match status" value="1"/>
</dbReference>
<evidence type="ECO:0000256" key="3">
    <source>
        <dbReference type="ARBA" id="ARBA00023082"/>
    </source>
</evidence>
<dbReference type="Gene3D" id="1.10.10.10">
    <property type="entry name" value="Winged helix-like DNA-binding domain superfamily/Winged helix DNA-binding domain"/>
    <property type="match status" value="1"/>
</dbReference>
<dbReference type="SUPFAM" id="SSF88946">
    <property type="entry name" value="Sigma2 domain of RNA polymerase sigma factors"/>
    <property type="match status" value="1"/>
</dbReference>
<dbReference type="InterPro" id="IPR014284">
    <property type="entry name" value="RNA_pol_sigma-70_dom"/>
</dbReference>
<dbReference type="InterPro" id="IPR036388">
    <property type="entry name" value="WH-like_DNA-bd_sf"/>
</dbReference>
<feature type="domain" description="RNA polymerase sigma-70 region 4" evidence="7">
    <location>
        <begin position="127"/>
        <end position="174"/>
    </location>
</feature>
<evidence type="ECO:0000256" key="2">
    <source>
        <dbReference type="ARBA" id="ARBA00023015"/>
    </source>
</evidence>
<keyword evidence="2" id="KW-0805">Transcription regulation</keyword>
<evidence type="ECO:0000259" key="7">
    <source>
        <dbReference type="Pfam" id="PF04545"/>
    </source>
</evidence>
<dbReference type="Pfam" id="PF04545">
    <property type="entry name" value="Sigma70_r4"/>
    <property type="match status" value="1"/>
</dbReference>
<evidence type="ECO:0000313" key="9">
    <source>
        <dbReference type="Proteomes" id="UP000231693"/>
    </source>
</evidence>
<evidence type="ECO:0000256" key="5">
    <source>
        <dbReference type="ARBA" id="ARBA00023163"/>
    </source>
</evidence>
<feature type="compositionally biased region" description="Basic and acidic residues" evidence="6">
    <location>
        <begin position="56"/>
        <end position="66"/>
    </location>
</feature>
<comment type="caution">
    <text evidence="8">The sequence shown here is derived from an EMBL/GenBank/DDBJ whole genome shotgun (WGS) entry which is preliminary data.</text>
</comment>
<evidence type="ECO:0000256" key="1">
    <source>
        <dbReference type="ARBA" id="ARBA00010641"/>
    </source>
</evidence>
<reference evidence="8 9" key="1">
    <citation type="submission" date="2017-11" db="EMBL/GenBank/DDBJ databases">
        <title>Genomic Encyclopedia of Archaeal and Bacterial Type Strains, Phase II (KMG-II): From Individual Species to Whole Genera.</title>
        <authorList>
            <person name="Goeker M."/>
        </authorList>
    </citation>
    <scope>NUCLEOTIDE SEQUENCE [LARGE SCALE GENOMIC DNA]</scope>
    <source>
        <strain evidence="8 9">DSM 25478</strain>
    </source>
</reference>
<dbReference type="PANTHER" id="PTHR43133">
    <property type="entry name" value="RNA POLYMERASE ECF-TYPE SIGMA FACTO"/>
    <property type="match status" value="1"/>
</dbReference>
<dbReference type="OrthoDB" id="3688906at2"/>
<keyword evidence="4" id="KW-0238">DNA-binding</keyword>
<protein>
    <submittedName>
        <fullName evidence="8">RNA polymerase sigma-70 factor (ECF subfamily)</fullName>
    </submittedName>
</protein>
<evidence type="ECO:0000256" key="6">
    <source>
        <dbReference type="SAM" id="MobiDB-lite"/>
    </source>
</evidence>
<name>A0A2M9D012_9CELL</name>
<gene>
    <name evidence="8" type="ORF">CLV28_0757</name>
</gene>
<dbReference type="InterPro" id="IPR013325">
    <property type="entry name" value="RNA_pol_sigma_r2"/>
</dbReference>
<organism evidence="8 9">
    <name type="scientific">Sediminihabitans luteus</name>
    <dbReference type="NCBI Taxonomy" id="1138585"/>
    <lineage>
        <taxon>Bacteria</taxon>
        <taxon>Bacillati</taxon>
        <taxon>Actinomycetota</taxon>
        <taxon>Actinomycetes</taxon>
        <taxon>Micrococcales</taxon>
        <taxon>Cellulomonadaceae</taxon>
        <taxon>Sediminihabitans</taxon>
    </lineage>
</organism>
<evidence type="ECO:0000313" key="8">
    <source>
        <dbReference type="EMBL" id="PJJ77536.1"/>
    </source>
</evidence>
<dbReference type="EMBL" id="PGFE01000001">
    <property type="protein sequence ID" value="PJJ77536.1"/>
    <property type="molecule type" value="Genomic_DNA"/>
</dbReference>